<dbReference type="GO" id="GO:0003677">
    <property type="term" value="F:DNA binding"/>
    <property type="evidence" value="ECO:0007669"/>
    <property type="project" value="UniProtKB-KW"/>
</dbReference>
<dbReference type="InterPro" id="IPR001845">
    <property type="entry name" value="HTH_ArsR_DNA-bd_dom"/>
</dbReference>
<gene>
    <name evidence="5" type="ORF">ICT70_13885</name>
</gene>
<keyword evidence="6" id="KW-1185">Reference proteome</keyword>
<dbReference type="InterPro" id="IPR036388">
    <property type="entry name" value="WH-like_DNA-bd_sf"/>
</dbReference>
<name>A0A8J6QYE0_9BACT</name>
<organism evidence="5 6">
    <name type="scientific">Pelovirga terrestris</name>
    <dbReference type="NCBI Taxonomy" id="2771352"/>
    <lineage>
        <taxon>Bacteria</taxon>
        <taxon>Pseudomonadati</taxon>
        <taxon>Thermodesulfobacteriota</taxon>
        <taxon>Desulfuromonadia</taxon>
        <taxon>Geobacterales</taxon>
        <taxon>Geobacteraceae</taxon>
        <taxon>Pelovirga</taxon>
    </lineage>
</organism>
<evidence type="ECO:0000313" key="5">
    <source>
        <dbReference type="EMBL" id="MBD1401751.1"/>
    </source>
</evidence>
<accession>A0A8J6QYE0</accession>
<dbReference type="GO" id="GO:0003700">
    <property type="term" value="F:DNA-binding transcription factor activity"/>
    <property type="evidence" value="ECO:0007669"/>
    <property type="project" value="InterPro"/>
</dbReference>
<dbReference type="InterPro" id="IPR036390">
    <property type="entry name" value="WH_DNA-bd_sf"/>
</dbReference>
<dbReference type="EMBL" id="JACWUN010000020">
    <property type="protein sequence ID" value="MBD1401751.1"/>
    <property type="molecule type" value="Genomic_DNA"/>
</dbReference>
<dbReference type="NCBIfam" id="NF033788">
    <property type="entry name" value="HTH_metalloreg"/>
    <property type="match status" value="1"/>
</dbReference>
<dbReference type="Gene3D" id="1.10.10.10">
    <property type="entry name" value="Winged helix-like DNA-binding domain superfamily/Winged helix DNA-binding domain"/>
    <property type="match status" value="1"/>
</dbReference>
<keyword evidence="2" id="KW-0238">DNA-binding</keyword>
<dbReference type="SUPFAM" id="SSF46785">
    <property type="entry name" value="Winged helix' DNA-binding domain"/>
    <property type="match status" value="1"/>
</dbReference>
<evidence type="ECO:0000256" key="1">
    <source>
        <dbReference type="ARBA" id="ARBA00023015"/>
    </source>
</evidence>
<dbReference type="PROSITE" id="PS50987">
    <property type="entry name" value="HTH_ARSR_2"/>
    <property type="match status" value="1"/>
</dbReference>
<dbReference type="SMART" id="SM00418">
    <property type="entry name" value="HTH_ARSR"/>
    <property type="match status" value="1"/>
</dbReference>
<dbReference type="CDD" id="cd00090">
    <property type="entry name" value="HTH_ARSR"/>
    <property type="match status" value="1"/>
</dbReference>
<dbReference type="InterPro" id="IPR051081">
    <property type="entry name" value="HTH_MetalResp_TranReg"/>
</dbReference>
<dbReference type="AlphaFoldDB" id="A0A8J6QYE0"/>
<dbReference type="Proteomes" id="UP000632828">
    <property type="component" value="Unassembled WGS sequence"/>
</dbReference>
<dbReference type="InterPro" id="IPR011991">
    <property type="entry name" value="ArsR-like_HTH"/>
</dbReference>
<reference evidence="5" key="1">
    <citation type="submission" date="2020-09" db="EMBL/GenBank/DDBJ databases">
        <title>Pelobacter alkaliphilus sp. nov., a novel anaerobic arsenate-reducing bacterium from terrestrial mud volcano.</title>
        <authorList>
            <person name="Khomyakova M.A."/>
            <person name="Merkel A.Y."/>
            <person name="Slobodkin A.I."/>
        </authorList>
    </citation>
    <scope>NUCLEOTIDE SEQUENCE</scope>
    <source>
        <strain evidence="5">M08fum</strain>
    </source>
</reference>
<proteinExistence type="predicted"/>
<sequence length="113" mass="12766">MKNVASIFKALSDETRLRILALLSNGELCVCDLMAALEVPQSTVSRHLAYLRNAGLVDDERRGVWMFYRLKQANALGDELLRLLLAKLNESHQVHADQRALNRLSRSSEKKCS</sequence>
<evidence type="ECO:0000256" key="3">
    <source>
        <dbReference type="ARBA" id="ARBA00023163"/>
    </source>
</evidence>
<dbReference type="RefSeq" id="WP_191157661.1">
    <property type="nucleotide sequence ID" value="NZ_JACWUN010000020.1"/>
</dbReference>
<dbReference type="PANTHER" id="PTHR33154">
    <property type="entry name" value="TRANSCRIPTIONAL REGULATOR, ARSR FAMILY"/>
    <property type="match status" value="1"/>
</dbReference>
<evidence type="ECO:0000313" key="6">
    <source>
        <dbReference type="Proteomes" id="UP000632828"/>
    </source>
</evidence>
<feature type="domain" description="HTH arsR-type" evidence="4">
    <location>
        <begin position="1"/>
        <end position="95"/>
    </location>
</feature>
<keyword evidence="3" id="KW-0804">Transcription</keyword>
<dbReference type="PRINTS" id="PR00778">
    <property type="entry name" value="HTHARSR"/>
</dbReference>
<protein>
    <submittedName>
        <fullName evidence="5">Winged helix-turn-helix transcriptional regulator</fullName>
    </submittedName>
</protein>
<comment type="caution">
    <text evidence="5">The sequence shown here is derived from an EMBL/GenBank/DDBJ whole genome shotgun (WGS) entry which is preliminary data.</text>
</comment>
<evidence type="ECO:0000256" key="2">
    <source>
        <dbReference type="ARBA" id="ARBA00023125"/>
    </source>
</evidence>
<keyword evidence="1" id="KW-0805">Transcription regulation</keyword>
<dbReference type="Pfam" id="PF01022">
    <property type="entry name" value="HTH_5"/>
    <property type="match status" value="1"/>
</dbReference>
<dbReference type="PANTHER" id="PTHR33154:SF18">
    <property type="entry name" value="ARSENICAL RESISTANCE OPERON REPRESSOR"/>
    <property type="match status" value="1"/>
</dbReference>
<evidence type="ECO:0000259" key="4">
    <source>
        <dbReference type="PROSITE" id="PS50987"/>
    </source>
</evidence>